<name>A0ABS0JE64_9ACTN</name>
<dbReference type="EMBL" id="JADOTX010000001">
    <property type="protein sequence ID" value="MBG6065010.1"/>
    <property type="molecule type" value="Genomic_DNA"/>
</dbReference>
<evidence type="ECO:0000313" key="1">
    <source>
        <dbReference type="EMBL" id="MBG6065010.1"/>
    </source>
</evidence>
<reference evidence="1 2" key="1">
    <citation type="submission" date="2020-11" db="EMBL/GenBank/DDBJ databases">
        <title>Sequencing the genomes of 1000 actinobacteria strains.</title>
        <authorList>
            <person name="Klenk H.-P."/>
        </authorList>
    </citation>
    <scope>NUCLEOTIDE SEQUENCE [LARGE SCALE GENOMIC DNA]</scope>
    <source>
        <strain evidence="1 2">DSM 101692</strain>
    </source>
</reference>
<dbReference type="Proteomes" id="UP000614915">
    <property type="component" value="Unassembled WGS sequence"/>
</dbReference>
<keyword evidence="2" id="KW-1185">Reference proteome</keyword>
<sequence length="49" mass="5217">MLPVGGPSRSTIWRVCPDIDAWALDTAIACGRRPAGPVRLGSPATPHHR</sequence>
<evidence type="ECO:0000313" key="2">
    <source>
        <dbReference type="Proteomes" id="UP000614915"/>
    </source>
</evidence>
<protein>
    <submittedName>
        <fullName evidence="1">Uncharacterized protein</fullName>
    </submittedName>
</protein>
<comment type="caution">
    <text evidence="1">The sequence shown here is derived from an EMBL/GenBank/DDBJ whole genome shotgun (WGS) entry which is preliminary data.</text>
</comment>
<accession>A0ABS0JE64</accession>
<organism evidence="1 2">
    <name type="scientific">Micromonospora ureilytica</name>
    <dbReference type="NCBI Taxonomy" id="709868"/>
    <lineage>
        <taxon>Bacteria</taxon>
        <taxon>Bacillati</taxon>
        <taxon>Actinomycetota</taxon>
        <taxon>Actinomycetes</taxon>
        <taxon>Micromonosporales</taxon>
        <taxon>Micromonosporaceae</taxon>
        <taxon>Micromonospora</taxon>
    </lineage>
</organism>
<proteinExistence type="predicted"/>
<gene>
    <name evidence="1" type="ORF">IW248_001297</name>
</gene>